<accession>A0A2C6KXS2</accession>
<dbReference type="PANTHER" id="PTHR11102">
    <property type="entry name" value="SEL-1-LIKE PROTEIN"/>
    <property type="match status" value="1"/>
</dbReference>
<feature type="compositionally biased region" description="Acidic residues" evidence="2">
    <location>
        <begin position="715"/>
        <end position="724"/>
    </location>
</feature>
<dbReference type="OrthoDB" id="27934at2759"/>
<feature type="compositionally biased region" description="Basic and acidic residues" evidence="2">
    <location>
        <begin position="457"/>
        <end position="481"/>
    </location>
</feature>
<dbReference type="InterPro" id="IPR011990">
    <property type="entry name" value="TPR-like_helical_dom_sf"/>
</dbReference>
<feature type="region of interest" description="Disordered" evidence="2">
    <location>
        <begin position="1057"/>
        <end position="1091"/>
    </location>
</feature>
<comment type="caution">
    <text evidence="3">The sequence shown here is derived from an EMBL/GenBank/DDBJ whole genome shotgun (WGS) entry which is preliminary data.</text>
</comment>
<feature type="compositionally biased region" description="Acidic residues" evidence="2">
    <location>
        <begin position="1152"/>
        <end position="1166"/>
    </location>
</feature>
<feature type="compositionally biased region" description="Basic and acidic residues" evidence="2">
    <location>
        <begin position="390"/>
        <end position="415"/>
    </location>
</feature>
<gene>
    <name evidence="3" type="ORF">CSUI_005388</name>
</gene>
<feature type="compositionally biased region" description="Low complexity" evidence="2">
    <location>
        <begin position="790"/>
        <end position="807"/>
    </location>
</feature>
<reference evidence="3 4" key="1">
    <citation type="journal article" date="2017" name="Int. J. Parasitol.">
        <title>The genome of the protozoan parasite Cystoisospora suis and a reverse vaccinology approach to identify vaccine candidates.</title>
        <authorList>
            <person name="Palmieri N."/>
            <person name="Shrestha A."/>
            <person name="Ruttkowski B."/>
            <person name="Beck T."/>
            <person name="Vogl C."/>
            <person name="Tomley F."/>
            <person name="Blake D.P."/>
            <person name="Joachim A."/>
        </authorList>
    </citation>
    <scope>NUCLEOTIDE SEQUENCE [LARGE SCALE GENOMIC DNA]</scope>
    <source>
        <strain evidence="3 4">Wien I</strain>
    </source>
</reference>
<dbReference type="SUPFAM" id="SSF81901">
    <property type="entry name" value="HCP-like"/>
    <property type="match status" value="1"/>
</dbReference>
<feature type="compositionally biased region" description="Basic and acidic residues" evidence="2">
    <location>
        <begin position="289"/>
        <end position="316"/>
    </location>
</feature>
<feature type="compositionally biased region" description="Basic and acidic residues" evidence="2">
    <location>
        <begin position="493"/>
        <end position="521"/>
    </location>
</feature>
<dbReference type="PANTHER" id="PTHR11102:SF147">
    <property type="entry name" value="SEL1L ADAPTOR SUBUNIT OF ERAD E3 UBIQUITIN LIGASE"/>
    <property type="match status" value="1"/>
</dbReference>
<dbReference type="InterPro" id="IPR050767">
    <property type="entry name" value="Sel1_AlgK"/>
</dbReference>
<keyword evidence="4" id="KW-1185">Reference proteome</keyword>
<comment type="similarity">
    <text evidence="1">Belongs to the sel-1 family.</text>
</comment>
<feature type="region of interest" description="Disordered" evidence="2">
    <location>
        <begin position="787"/>
        <end position="837"/>
    </location>
</feature>
<feature type="region of interest" description="Disordered" evidence="2">
    <location>
        <begin position="48"/>
        <end position="139"/>
    </location>
</feature>
<feature type="region of interest" description="Disordered" evidence="2">
    <location>
        <begin position="346"/>
        <end position="528"/>
    </location>
</feature>
<evidence type="ECO:0000256" key="1">
    <source>
        <dbReference type="ARBA" id="ARBA00038101"/>
    </source>
</evidence>
<dbReference type="GO" id="GO:0005789">
    <property type="term" value="C:endoplasmic reticulum membrane"/>
    <property type="evidence" value="ECO:0007669"/>
    <property type="project" value="TreeGrafter"/>
</dbReference>
<evidence type="ECO:0000256" key="2">
    <source>
        <dbReference type="SAM" id="MobiDB-lite"/>
    </source>
</evidence>
<dbReference type="GeneID" id="94428775"/>
<dbReference type="EMBL" id="MIGC01002605">
    <property type="protein sequence ID" value="PHJ20774.1"/>
    <property type="molecule type" value="Genomic_DNA"/>
</dbReference>
<dbReference type="InterPro" id="IPR006597">
    <property type="entry name" value="Sel1-like"/>
</dbReference>
<sequence>MSSSSSFPSSSSSSSSSPSSSSSLFSSFSQLGDSLLFHSRLSVEEIGVHTPALQKNCRSLSRQTSSRSRTLSKDSLSFSTRERDLDLPSSSYSSSFSSSSSSRESERDNCPSPSSSSPPSVSSSPHFSSSSSHLLPSSSSVSSSISSPSSMRGYAPPFLWYFSHRFSPLQSVKTSLSIPLSLLLLFLSFSLFFTSLISLFCSLSSSFSSSFSSSGLRPPSLGSSLSSSSSFPFFVSSVNTFLFSSFSSPLGETSTPVSVSLSSSSSSFLLPLLLHVEASSSPSFSSSERPGEVKRREAEGEERKENEEGKTGENKKKTPLFPNQVESEDGGEFGFKAFLNFLREELHRRHEEEERRRDREETGDRKDQDIRDSQQGAKEDEEKEEEEESSEAKEESSDPSSTDREKKGEPSHKIDTEEEEGETPDTDEEEEEGEEERRRREELLSSSSSAAAGQESFSHEQHEEDSAERLRLGDRQKEGRGDTPSPRSSSSSADRRMKDREEEGDRQGEEKREDEKEGGKKTRERIRRKERPKMIDVFSHGMYLVEKYGRIAKAFSIFQECAEYDVRCQYEAGVYYFLGLPPLLDRNLTSTLMLWNAAALRGSAEAQYALSILHSNLYYLPHLPAFPSSKRISSSSPPSSSPSPPSSSSSPSPSPPSSPSSSSPSDAVVGKEMFPRVSIDRTDYSVHVKRRRRSEERRDERAISEVEKEKRRGQEEEDGEEEEDFDFSRIIRFSEMLQERHREEIAYEQSLWRRPFKVLSHLYFLFSTAFRSLFHSSSFPPSPSLDGFHSSLSSDRTSSASSSSSLDTGKKKEKGEEDEEDREVKRNRPSLLQSDGVDIDLPSLPNFASMPPLTSIHLYASSVASHPGALMSSAMKIKGGSVEHPLRQAQACTSAANYYLPYAKLVAEAYSSGIPQAPELIRLHSPTLAVNSQGQGISPSSSSSSSSSSSIFFSFFSSFSSSFVSYFSPSTISSLFSRLSSLLFSSSSAFDTRERDTRGGSSLDVPEEEDLRQASSSSSSSSLSHARRDLVGEEEGFDIGEGRESFIDSLLTGKHLHGKDEEEENAEEEDLWSEERRKESNRGGGGQGGFSLNRLGEVFYPSYDILRDLAEEQGDTRMELALGKRFLFGVDGFPQDFKKAYKYLTLASSSSSDEDLPEREEEEEEGGGGGERSSKKKRGGRPSSNSHGEWRAEAESLLGYMHALGVGVDRSPHPRNITEATLHFLSAAAEHRHPIALNGLGYLHFFGSDYVEQNIQAAFHFFNASSSQNFPDAQNNLAALHLTGH</sequence>
<feature type="compositionally biased region" description="Low complexity" evidence="2">
    <location>
        <begin position="111"/>
        <end position="139"/>
    </location>
</feature>
<feature type="compositionally biased region" description="Low complexity" evidence="2">
    <location>
        <begin position="89"/>
        <end position="102"/>
    </location>
</feature>
<feature type="region of interest" description="Disordered" evidence="2">
    <location>
        <begin position="1"/>
        <end position="27"/>
    </location>
</feature>
<dbReference type="Pfam" id="PF08238">
    <property type="entry name" value="Sel1"/>
    <property type="match status" value="5"/>
</dbReference>
<evidence type="ECO:0000313" key="3">
    <source>
        <dbReference type="EMBL" id="PHJ20774.1"/>
    </source>
</evidence>
<feature type="compositionally biased region" description="Basic and acidic residues" evidence="2">
    <location>
        <begin position="346"/>
        <end position="380"/>
    </location>
</feature>
<dbReference type="RefSeq" id="XP_067922460.1">
    <property type="nucleotide sequence ID" value="XM_068065564.1"/>
</dbReference>
<feature type="region of interest" description="Disordered" evidence="2">
    <location>
        <begin position="687"/>
        <end position="724"/>
    </location>
</feature>
<feature type="compositionally biased region" description="Low complexity" evidence="2">
    <location>
        <begin position="58"/>
        <end position="69"/>
    </location>
</feature>
<dbReference type="GO" id="GO:0036503">
    <property type="term" value="P:ERAD pathway"/>
    <property type="evidence" value="ECO:0007669"/>
    <property type="project" value="TreeGrafter"/>
</dbReference>
<feature type="compositionally biased region" description="Acidic residues" evidence="2">
    <location>
        <begin position="416"/>
        <end position="434"/>
    </location>
</feature>
<proteinExistence type="inferred from homology"/>
<feature type="non-terminal residue" evidence="3">
    <location>
        <position position="1285"/>
    </location>
</feature>
<feature type="compositionally biased region" description="Basic and acidic residues" evidence="2">
    <location>
        <begin position="693"/>
        <end position="714"/>
    </location>
</feature>
<feature type="region of interest" description="Disordered" evidence="2">
    <location>
        <begin position="992"/>
        <end position="1028"/>
    </location>
</feature>
<feature type="compositionally biased region" description="Low complexity" evidence="2">
    <location>
        <begin position="1015"/>
        <end position="1024"/>
    </location>
</feature>
<feature type="region of interest" description="Disordered" evidence="2">
    <location>
        <begin position="630"/>
        <end position="668"/>
    </location>
</feature>
<organism evidence="3 4">
    <name type="scientific">Cystoisospora suis</name>
    <dbReference type="NCBI Taxonomy" id="483139"/>
    <lineage>
        <taxon>Eukaryota</taxon>
        <taxon>Sar</taxon>
        <taxon>Alveolata</taxon>
        <taxon>Apicomplexa</taxon>
        <taxon>Conoidasida</taxon>
        <taxon>Coccidia</taxon>
        <taxon>Eucoccidiorida</taxon>
        <taxon>Eimeriorina</taxon>
        <taxon>Sarcocystidae</taxon>
        <taxon>Cystoisospora</taxon>
    </lineage>
</organism>
<dbReference type="SMART" id="SM00671">
    <property type="entry name" value="SEL1"/>
    <property type="match status" value="4"/>
</dbReference>
<name>A0A2C6KXS2_9APIC</name>
<protein>
    <submittedName>
        <fullName evidence="3">Sel1 repeat-containing protein</fullName>
    </submittedName>
</protein>
<dbReference type="Gene3D" id="1.25.40.10">
    <property type="entry name" value="Tetratricopeptide repeat domain"/>
    <property type="match status" value="2"/>
</dbReference>
<dbReference type="Proteomes" id="UP000221165">
    <property type="component" value="Unassembled WGS sequence"/>
</dbReference>
<feature type="region of interest" description="Disordered" evidence="2">
    <location>
        <begin position="1148"/>
        <end position="1189"/>
    </location>
</feature>
<feature type="region of interest" description="Disordered" evidence="2">
    <location>
        <begin position="280"/>
        <end position="332"/>
    </location>
</feature>
<feature type="compositionally biased region" description="Acidic residues" evidence="2">
    <location>
        <begin position="1061"/>
        <end position="1072"/>
    </location>
</feature>
<evidence type="ECO:0000313" key="4">
    <source>
        <dbReference type="Proteomes" id="UP000221165"/>
    </source>
</evidence>
<dbReference type="VEuPathDB" id="ToxoDB:CSUI_005388"/>